<evidence type="ECO:0000256" key="4">
    <source>
        <dbReference type="ARBA" id="ARBA00022679"/>
    </source>
</evidence>
<evidence type="ECO:0000256" key="3">
    <source>
        <dbReference type="ARBA" id="ARBA00022676"/>
    </source>
</evidence>
<dbReference type="GO" id="GO:0000030">
    <property type="term" value="F:mannosyltransferase activity"/>
    <property type="evidence" value="ECO:0007669"/>
    <property type="project" value="InterPro"/>
</dbReference>
<dbReference type="AlphaFoldDB" id="A0A839IPE2"/>
<keyword evidence="3" id="KW-0328">Glycosyltransferase</keyword>
<evidence type="ECO:0000313" key="11">
    <source>
        <dbReference type="Proteomes" id="UP000565262"/>
    </source>
</evidence>
<gene>
    <name evidence="10" type="ORF">H4O21_07035</name>
</gene>
<keyword evidence="6 8" id="KW-1133">Transmembrane helix</keyword>
<keyword evidence="5 8" id="KW-0812">Transmembrane</keyword>
<organism evidence="10 11">
    <name type="scientific">Oceanospirillum sediminis</name>
    <dbReference type="NCBI Taxonomy" id="2760088"/>
    <lineage>
        <taxon>Bacteria</taxon>
        <taxon>Pseudomonadati</taxon>
        <taxon>Pseudomonadota</taxon>
        <taxon>Gammaproteobacteria</taxon>
        <taxon>Oceanospirillales</taxon>
        <taxon>Oceanospirillaceae</taxon>
        <taxon>Oceanospirillum</taxon>
    </lineage>
</organism>
<dbReference type="InterPro" id="IPR050297">
    <property type="entry name" value="LipidA_mod_glycosyltrf_83"/>
</dbReference>
<name>A0A839IPE2_9GAMM</name>
<dbReference type="EMBL" id="JACJFM010000006">
    <property type="protein sequence ID" value="MBB1486359.1"/>
    <property type="molecule type" value="Genomic_DNA"/>
</dbReference>
<sequence length="491" mass="55323">MALMVFITLLLRLMSLGLYPLMDTTEARYGEMARIMFETGNWITPMFDYEVPFWGKPPLFSWMSAAGFEAFGVNEFAARVPHFMTGMIIIALTGWFAGRKMPPVACSANKASIISESGPLKQKKEGGLEQSWLAAMLLTTTCAFLLMSGAVMTDTALTLGVTLSMIGFWQAWHSGSKAWGYLFFVGLAIGMLAKGPLILVLVGISLTLWLVSDNRWMSIHKRLPWIGGSALFLTLSLPWYLIAESQTPGFLNYFIVGEHFKRFVISGWQGDLYGSAHNEVRGTIWLYWLMVSLPWGPLLLWQLYRYLKKRPVLAEGKPQGYTGFLWCWMLSPMMLFTFAGNILPSYVLPGIPAMALLVAEYHRRQSLPTRIFSAGLLAPVIVIAVVWGLNSDVSSKEAEKKLLDQWMRQPEAVNSELIYLRKRPFSAQFYSRGKAIQAPLPLSTVLQQLESPAFIVLEKKKIAQSVEALNRFCQSRGDARKRRLYYCQPDS</sequence>
<evidence type="ECO:0000256" key="5">
    <source>
        <dbReference type="ARBA" id="ARBA00022692"/>
    </source>
</evidence>
<accession>A0A839IPE2</accession>
<dbReference type="PANTHER" id="PTHR33908">
    <property type="entry name" value="MANNOSYLTRANSFERASE YKCB-RELATED"/>
    <property type="match status" value="1"/>
</dbReference>
<dbReference type="GO" id="GO:0009103">
    <property type="term" value="P:lipopolysaccharide biosynthetic process"/>
    <property type="evidence" value="ECO:0007669"/>
    <property type="project" value="UniProtKB-ARBA"/>
</dbReference>
<reference evidence="10 11" key="1">
    <citation type="submission" date="2020-08" db="EMBL/GenBank/DDBJ databases">
        <title>Oceanospirillum sp. nov. isolated from marine sediment.</title>
        <authorList>
            <person name="Ji X."/>
        </authorList>
    </citation>
    <scope>NUCLEOTIDE SEQUENCE [LARGE SCALE GENOMIC DNA]</scope>
    <source>
        <strain evidence="10 11">D5</strain>
    </source>
</reference>
<dbReference type="PANTHER" id="PTHR33908:SF3">
    <property type="entry name" value="UNDECAPRENYL PHOSPHATE-ALPHA-4-AMINO-4-DEOXY-L-ARABINOSE ARABINOSYL TRANSFERASE"/>
    <property type="match status" value="1"/>
</dbReference>
<dbReference type="Proteomes" id="UP000565262">
    <property type="component" value="Unassembled WGS sequence"/>
</dbReference>
<feature type="transmembrane region" description="Helical" evidence="8">
    <location>
        <begin position="80"/>
        <end position="98"/>
    </location>
</feature>
<feature type="domain" description="ArnT-like N-terminal" evidence="9">
    <location>
        <begin position="131"/>
        <end position="254"/>
    </location>
</feature>
<proteinExistence type="predicted"/>
<feature type="transmembrane region" description="Helical" evidence="8">
    <location>
        <begin position="325"/>
        <end position="347"/>
    </location>
</feature>
<keyword evidence="2" id="KW-1003">Cell membrane</keyword>
<feature type="transmembrane region" description="Helical" evidence="8">
    <location>
        <begin position="223"/>
        <end position="242"/>
    </location>
</feature>
<dbReference type="GO" id="GO:0016763">
    <property type="term" value="F:pentosyltransferase activity"/>
    <property type="evidence" value="ECO:0007669"/>
    <property type="project" value="TreeGrafter"/>
</dbReference>
<dbReference type="GO" id="GO:0005886">
    <property type="term" value="C:plasma membrane"/>
    <property type="evidence" value="ECO:0007669"/>
    <property type="project" value="UniProtKB-SubCell"/>
</dbReference>
<dbReference type="GO" id="GO:0006493">
    <property type="term" value="P:protein O-linked glycosylation"/>
    <property type="evidence" value="ECO:0007669"/>
    <property type="project" value="InterPro"/>
</dbReference>
<feature type="transmembrane region" description="Helical" evidence="8">
    <location>
        <begin position="367"/>
        <end position="389"/>
    </location>
</feature>
<dbReference type="GO" id="GO:0010041">
    <property type="term" value="P:response to iron(III) ion"/>
    <property type="evidence" value="ECO:0007669"/>
    <property type="project" value="TreeGrafter"/>
</dbReference>
<feature type="domain" description="ArnT-like N-terminal" evidence="9">
    <location>
        <begin position="9"/>
        <end position="100"/>
    </location>
</feature>
<feature type="transmembrane region" description="Helical" evidence="8">
    <location>
        <begin position="131"/>
        <end position="152"/>
    </location>
</feature>
<evidence type="ECO:0000256" key="1">
    <source>
        <dbReference type="ARBA" id="ARBA00004651"/>
    </source>
</evidence>
<evidence type="ECO:0000256" key="7">
    <source>
        <dbReference type="ARBA" id="ARBA00023136"/>
    </source>
</evidence>
<comment type="caution">
    <text evidence="10">The sequence shown here is derived from an EMBL/GenBank/DDBJ whole genome shotgun (WGS) entry which is preliminary data.</text>
</comment>
<evidence type="ECO:0000259" key="9">
    <source>
        <dbReference type="Pfam" id="PF02366"/>
    </source>
</evidence>
<evidence type="ECO:0000256" key="8">
    <source>
        <dbReference type="SAM" id="Phobius"/>
    </source>
</evidence>
<feature type="transmembrane region" description="Helical" evidence="8">
    <location>
        <begin position="285"/>
        <end position="304"/>
    </location>
</feature>
<evidence type="ECO:0000256" key="2">
    <source>
        <dbReference type="ARBA" id="ARBA00022475"/>
    </source>
</evidence>
<keyword evidence="11" id="KW-1185">Reference proteome</keyword>
<evidence type="ECO:0000313" key="10">
    <source>
        <dbReference type="EMBL" id="MBB1486359.1"/>
    </source>
</evidence>
<dbReference type="InterPro" id="IPR003342">
    <property type="entry name" value="ArnT-like_N"/>
</dbReference>
<keyword evidence="7 8" id="KW-0472">Membrane</keyword>
<evidence type="ECO:0000256" key="6">
    <source>
        <dbReference type="ARBA" id="ARBA00022989"/>
    </source>
</evidence>
<keyword evidence="4 10" id="KW-0808">Transferase</keyword>
<feature type="transmembrane region" description="Helical" evidence="8">
    <location>
        <begin position="178"/>
        <end position="211"/>
    </location>
</feature>
<dbReference type="Pfam" id="PF02366">
    <property type="entry name" value="PMT"/>
    <property type="match status" value="2"/>
</dbReference>
<protein>
    <submittedName>
        <fullName evidence="10">Glycosyltransferase family 39 protein</fullName>
    </submittedName>
</protein>
<comment type="subcellular location">
    <subcellularLocation>
        <location evidence="1">Cell membrane</location>
        <topology evidence="1">Multi-pass membrane protein</topology>
    </subcellularLocation>
</comment>